<accession>B0CN17</accession>
<dbReference type="SUPFAM" id="SSF51905">
    <property type="entry name" value="FAD/NAD(P)-binding domain"/>
    <property type="match status" value="1"/>
</dbReference>
<keyword evidence="2" id="KW-0285">Flavoprotein</keyword>
<dbReference type="EMBL" id="DQ838002">
    <property type="protein sequence ID" value="ABI22123.1"/>
    <property type="molecule type" value="Genomic_DNA"/>
</dbReference>
<dbReference type="Gene3D" id="3.50.50.60">
    <property type="entry name" value="FAD/NAD(P)-binding domain"/>
    <property type="match status" value="1"/>
</dbReference>
<dbReference type="AlphaFoldDB" id="B0CN17"/>
<evidence type="ECO:0000256" key="2">
    <source>
        <dbReference type="ARBA" id="ARBA00022630"/>
    </source>
</evidence>
<dbReference type="Pfam" id="PF01494">
    <property type="entry name" value="FAD_binding_3"/>
    <property type="match status" value="1"/>
</dbReference>
<dbReference type="PANTHER" id="PTHR43004">
    <property type="entry name" value="TRK SYSTEM POTASSIUM UPTAKE PROTEIN"/>
    <property type="match status" value="1"/>
</dbReference>
<dbReference type="PRINTS" id="PR00420">
    <property type="entry name" value="RNGMNOXGNASE"/>
</dbReference>
<dbReference type="PANTHER" id="PTHR43004:SF19">
    <property type="entry name" value="BINDING MONOOXYGENASE, PUTATIVE (JCVI)-RELATED"/>
    <property type="match status" value="1"/>
</dbReference>
<evidence type="ECO:0000256" key="4">
    <source>
        <dbReference type="SAM" id="MobiDB-lite"/>
    </source>
</evidence>
<dbReference type="Pfam" id="PF21274">
    <property type="entry name" value="Rng_hyd_C"/>
    <property type="match status" value="1"/>
</dbReference>
<sequence>MASSPSVLIVGAGPTGLALAAELSAAGIACRVLDKRSTPSPHSRAFGLLPRTLELLDMRGRAESFVAQGLPWAHAALGDGKRWLDYRDVDSPFPYMLVIPQSRTEEQLTSWALDSGAVIERGATVTGLRQHDGGVEVEVEGPGGPRTEHADFVVGCDGVHSTVRELAGISFSGSSYDSSLIVADVRLATPPDPQVYARTGKRGMVVLFPFGDGTFRLIALDHARMGAPVDEPVTVDELRESCRAVLGTDFGLHDPLWMSRFRSDQRLSDRYRLGRVLLAGDAAHTHIPSGGQGLQTGIQDAMNLGWKLAAHLSGRAPAHLLDTYQRERRPIAAATLRRTDLVYKFEVSDSAGARLLRGLSTRLMGLAPVQNSVLEELSGLKLRYRPLAGTTGRVPHRLVGRRVHDTALRSRDGVDSRLYTHFRTGGFVLLDQSHGGFCAEVAEAGWADRVTAVRSVSVGRKNPKDLPEALLVRPDGYVAWAGHAGDTPGLRAALHHWCGEPEAPGAARRRPAAPAAAPAAV</sequence>
<evidence type="ECO:0000259" key="5">
    <source>
        <dbReference type="Pfam" id="PF01494"/>
    </source>
</evidence>
<dbReference type="GO" id="GO:0016709">
    <property type="term" value="F:oxidoreductase activity, acting on paired donors, with incorporation or reduction of molecular oxygen, NAD(P)H as one donor, and incorporation of one atom of oxygen"/>
    <property type="evidence" value="ECO:0007669"/>
    <property type="project" value="UniProtKB-ARBA"/>
</dbReference>
<dbReference type="Gene3D" id="3.40.30.120">
    <property type="match status" value="1"/>
</dbReference>
<dbReference type="InterPro" id="IPR050641">
    <property type="entry name" value="RIFMO-like"/>
</dbReference>
<feature type="domain" description="FAD-binding" evidence="5">
    <location>
        <begin position="6"/>
        <end position="339"/>
    </location>
</feature>
<comment type="cofactor">
    <cofactor evidence="1">
        <name>FAD</name>
        <dbReference type="ChEBI" id="CHEBI:57692"/>
    </cofactor>
</comment>
<dbReference type="Gene3D" id="3.30.70.2450">
    <property type="match status" value="1"/>
</dbReference>
<reference evidence="6" key="1">
    <citation type="journal article" date="2008" name="J. Bacteriol.">
        <title>Characterization of the saframycin A gene cluster from Streptomyces lavendulae NRRL 11002 revealing a nonribosomal peptide synthetase system for assembling the unusual tetrapeptidyl skeleton in an iterative manner.</title>
        <authorList>
            <person name="Li L."/>
            <person name="Deng W."/>
            <person name="Song J."/>
            <person name="Ding W."/>
            <person name="Zhao Q.F."/>
            <person name="Peng C."/>
            <person name="Song W.W."/>
            <person name="Tang G.L."/>
            <person name="Liu W."/>
        </authorList>
    </citation>
    <scope>NUCLEOTIDE SEQUENCE</scope>
    <source>
        <strain evidence="6">NRRL 11002</strain>
    </source>
</reference>
<evidence type="ECO:0000256" key="1">
    <source>
        <dbReference type="ARBA" id="ARBA00001974"/>
    </source>
</evidence>
<gene>
    <name evidence="6" type="primary">sfmO2</name>
</gene>
<keyword evidence="6" id="KW-0560">Oxidoreductase</keyword>
<dbReference type="GO" id="GO:0071949">
    <property type="term" value="F:FAD binding"/>
    <property type="evidence" value="ECO:0007669"/>
    <property type="project" value="InterPro"/>
</dbReference>
<protein>
    <submittedName>
        <fullName evidence="6">Monooxygenase</fullName>
    </submittedName>
</protein>
<evidence type="ECO:0000313" key="6">
    <source>
        <dbReference type="EMBL" id="ABI22123.1"/>
    </source>
</evidence>
<name>B0CN17_STRLA</name>
<evidence type="ECO:0000256" key="3">
    <source>
        <dbReference type="ARBA" id="ARBA00022827"/>
    </source>
</evidence>
<dbReference type="InterPro" id="IPR036188">
    <property type="entry name" value="FAD/NAD-bd_sf"/>
</dbReference>
<proteinExistence type="predicted"/>
<keyword evidence="6" id="KW-0503">Monooxygenase</keyword>
<keyword evidence="3" id="KW-0274">FAD</keyword>
<feature type="region of interest" description="Disordered" evidence="4">
    <location>
        <begin position="502"/>
        <end position="521"/>
    </location>
</feature>
<dbReference type="InterPro" id="IPR002938">
    <property type="entry name" value="FAD-bd"/>
</dbReference>
<organism evidence="6">
    <name type="scientific">Streptomyces lavendulae</name>
    <dbReference type="NCBI Taxonomy" id="1914"/>
    <lineage>
        <taxon>Bacteria</taxon>
        <taxon>Bacillati</taxon>
        <taxon>Actinomycetota</taxon>
        <taxon>Actinomycetes</taxon>
        <taxon>Kitasatosporales</taxon>
        <taxon>Streptomycetaceae</taxon>
        <taxon>Streptomyces</taxon>
    </lineage>
</organism>